<dbReference type="OMA" id="VNCQSAL"/>
<dbReference type="GeneID" id="5700544"/>
<dbReference type="PANTHER" id="PTHR12914:SF2">
    <property type="entry name" value="DNA REPLICATION COMPLEX GINS PROTEIN PSF1"/>
    <property type="match status" value="1"/>
</dbReference>
<dbReference type="KEGG" id="gla:GL50803_002419"/>
<comment type="caution">
    <text evidence="2">The sequence shown here is derived from an EMBL/GenBank/DDBJ whole genome shotgun (WGS) entry which is preliminary data.</text>
</comment>
<dbReference type="HOGENOM" id="CLU_1274353_0_0_1"/>
<dbReference type="Proteomes" id="UP000001548">
    <property type="component" value="Unassembled WGS sequence"/>
</dbReference>
<dbReference type="Pfam" id="PF24997">
    <property type="entry name" value="PSF1_C"/>
    <property type="match status" value="1"/>
</dbReference>
<sequence>MGDRNDRSDVAPLPGGAAVPVRTVNCQSALELLIDLRSQEGLPPYDSAKVAAAIKSLTDIYPHLSYYLDLLSQDLSKIDTTAVLRHFYPFYMIYNEFIHLLVVYHMTRFRRLLSTINNSVDLPSDCAAALSPYEQELLKQVQDIRINFYLREGVLPTPKVAPPTSAYIDVMVVDNSVGEVLLQSGETVFLNYGSFHHLLRSDAAEFLARGQLVILSE</sequence>
<keyword evidence="3" id="KW-1185">Reference proteome</keyword>
<dbReference type="STRING" id="184922.A8BED0"/>
<dbReference type="SUPFAM" id="SSF158573">
    <property type="entry name" value="GINS helical bundle-like"/>
    <property type="match status" value="1"/>
</dbReference>
<accession>A8BED0</accession>
<reference evidence="2 3" key="1">
    <citation type="journal article" date="2007" name="Science">
        <title>Genomic minimalism in the early diverging intestinal parasite Giardia lamblia.</title>
        <authorList>
            <person name="Morrison H.G."/>
            <person name="McArthur A.G."/>
            <person name="Gillin F.D."/>
            <person name="Aley S.B."/>
            <person name="Adam R.D."/>
            <person name="Olsen G.J."/>
            <person name="Best A.A."/>
            <person name="Cande W.Z."/>
            <person name="Chen F."/>
            <person name="Cipriano M.J."/>
            <person name="Davids B.J."/>
            <person name="Dawson S.C."/>
            <person name="Elmendorf H.G."/>
            <person name="Hehl A.B."/>
            <person name="Holder M.E."/>
            <person name="Huse S.M."/>
            <person name="Kim U.U."/>
            <person name="Lasek-Nesselquist E."/>
            <person name="Manning G."/>
            <person name="Nigam A."/>
            <person name="Nixon J.E."/>
            <person name="Palm D."/>
            <person name="Passamaneck N.E."/>
            <person name="Prabhu A."/>
            <person name="Reich C.I."/>
            <person name="Reiner D.S."/>
            <person name="Samuelson J."/>
            <person name="Svard S.G."/>
            <person name="Sogin M.L."/>
        </authorList>
    </citation>
    <scope>NUCLEOTIDE SEQUENCE [LARGE SCALE GENOMIC DNA]</scope>
    <source>
        <strain evidence="2 3">WB C6</strain>
    </source>
</reference>
<dbReference type="VEuPathDB" id="GiardiaDB:GL50803_2419"/>
<dbReference type="GO" id="GO:0000811">
    <property type="term" value="C:GINS complex"/>
    <property type="evidence" value="ECO:0000318"/>
    <property type="project" value="GO_Central"/>
</dbReference>
<dbReference type="EMBL" id="AACB03000001">
    <property type="protein sequence ID" value="KAE8305794.1"/>
    <property type="molecule type" value="Genomic_DNA"/>
</dbReference>
<dbReference type="Gene3D" id="1.20.58.1030">
    <property type="match status" value="1"/>
</dbReference>
<dbReference type="PANTHER" id="PTHR12914">
    <property type="entry name" value="PARTNER OF SLD5"/>
    <property type="match status" value="1"/>
</dbReference>
<dbReference type="RefSeq" id="XP_001707642.1">
    <property type="nucleotide sequence ID" value="XM_001707590.1"/>
</dbReference>
<dbReference type="GO" id="GO:1902983">
    <property type="term" value="P:DNA strand elongation involved in mitotic DNA replication"/>
    <property type="evidence" value="ECO:0000318"/>
    <property type="project" value="GO_Central"/>
</dbReference>
<gene>
    <name evidence="2" type="ORF">GL50803_002419</name>
</gene>
<evidence type="ECO:0000313" key="2">
    <source>
        <dbReference type="EMBL" id="KAE8305794.1"/>
    </source>
</evidence>
<dbReference type="InterPro" id="IPR056783">
    <property type="entry name" value="PSF1_C"/>
</dbReference>
<protein>
    <recommendedName>
        <fullName evidence="1">DNA replication complex GINS protein PSF1 C-terminal domain-containing protein</fullName>
    </recommendedName>
</protein>
<dbReference type="InterPro" id="IPR036224">
    <property type="entry name" value="GINS_bundle-like_dom_sf"/>
</dbReference>
<feature type="domain" description="DNA replication complex GINS protein PSF1 C-terminal" evidence="1">
    <location>
        <begin position="166"/>
        <end position="212"/>
    </location>
</feature>
<dbReference type="InterPro" id="IPR005339">
    <property type="entry name" value="GINS_Psf1"/>
</dbReference>
<proteinExistence type="predicted"/>
<evidence type="ECO:0000313" key="3">
    <source>
        <dbReference type="Proteomes" id="UP000001548"/>
    </source>
</evidence>
<dbReference type="AlphaFoldDB" id="A8BED0"/>
<evidence type="ECO:0000259" key="1">
    <source>
        <dbReference type="Pfam" id="PF24997"/>
    </source>
</evidence>
<organism evidence="2 3">
    <name type="scientific">Giardia intestinalis (strain ATCC 50803 / WB clone C6)</name>
    <name type="common">Giardia lamblia</name>
    <dbReference type="NCBI Taxonomy" id="184922"/>
    <lineage>
        <taxon>Eukaryota</taxon>
        <taxon>Metamonada</taxon>
        <taxon>Diplomonadida</taxon>
        <taxon>Hexamitidae</taxon>
        <taxon>Giardiinae</taxon>
        <taxon>Giardia</taxon>
    </lineage>
</organism>
<name>A8BED0_GIAIC</name>